<proteinExistence type="inferred from homology"/>
<organism evidence="11 12">
    <name type="scientific">Rhynocoris fuscipes</name>
    <dbReference type="NCBI Taxonomy" id="488301"/>
    <lineage>
        <taxon>Eukaryota</taxon>
        <taxon>Metazoa</taxon>
        <taxon>Ecdysozoa</taxon>
        <taxon>Arthropoda</taxon>
        <taxon>Hexapoda</taxon>
        <taxon>Insecta</taxon>
        <taxon>Pterygota</taxon>
        <taxon>Neoptera</taxon>
        <taxon>Paraneoptera</taxon>
        <taxon>Hemiptera</taxon>
        <taxon>Heteroptera</taxon>
        <taxon>Panheteroptera</taxon>
        <taxon>Cimicomorpha</taxon>
        <taxon>Reduviidae</taxon>
        <taxon>Harpactorinae</taxon>
        <taxon>Harpactorini</taxon>
        <taxon>Rhynocoris</taxon>
    </lineage>
</organism>
<evidence type="ECO:0000256" key="9">
    <source>
        <dbReference type="ARBA" id="ARBA00023128"/>
    </source>
</evidence>
<sequence length="126" mass="14938">MVFLSKLLFETICKRSTGLPGLPVCERPRHILSQLYRKTLRVLNQLPDECAYKNYTRDIILYRLKIVDETPNPDQIEQKINSGQVEELIIQARNELKLARNFCEWKPWENLVEMAPVDQWKWPPSK</sequence>
<keyword evidence="5" id="KW-0813">Transport</keyword>
<evidence type="ECO:0000256" key="5">
    <source>
        <dbReference type="ARBA" id="ARBA00022448"/>
    </source>
</evidence>
<dbReference type="Proteomes" id="UP001461498">
    <property type="component" value="Unassembled WGS sequence"/>
</dbReference>
<accession>A0AAW1D8X7</accession>
<keyword evidence="6" id="KW-0679">Respiratory chain</keyword>
<evidence type="ECO:0000256" key="6">
    <source>
        <dbReference type="ARBA" id="ARBA00022660"/>
    </source>
</evidence>
<evidence type="ECO:0000313" key="12">
    <source>
        <dbReference type="Proteomes" id="UP001461498"/>
    </source>
</evidence>
<reference evidence="11 12" key="1">
    <citation type="submission" date="2022-12" db="EMBL/GenBank/DDBJ databases">
        <title>Chromosome-level genome assembly of true bugs.</title>
        <authorList>
            <person name="Ma L."/>
            <person name="Li H."/>
        </authorList>
    </citation>
    <scope>NUCLEOTIDE SEQUENCE [LARGE SCALE GENOMIC DNA]</scope>
    <source>
        <strain evidence="11">Lab_2022b</strain>
    </source>
</reference>
<comment type="subunit">
    <text evidence="4">Complex I is composed of 45 different subunits.</text>
</comment>
<dbReference type="InterPro" id="IPR006806">
    <property type="entry name" value="NDUFA5"/>
</dbReference>
<evidence type="ECO:0000256" key="7">
    <source>
        <dbReference type="ARBA" id="ARBA00022792"/>
    </source>
</evidence>
<evidence type="ECO:0000256" key="10">
    <source>
        <dbReference type="ARBA" id="ARBA00023136"/>
    </source>
</evidence>
<evidence type="ECO:0008006" key="13">
    <source>
        <dbReference type="Google" id="ProtNLM"/>
    </source>
</evidence>
<dbReference type="AlphaFoldDB" id="A0AAW1D8X7"/>
<evidence type="ECO:0000256" key="4">
    <source>
        <dbReference type="ARBA" id="ARBA00011533"/>
    </source>
</evidence>
<keyword evidence="8" id="KW-0249">Electron transport</keyword>
<keyword evidence="9" id="KW-0496">Mitochondrion</keyword>
<evidence type="ECO:0000256" key="8">
    <source>
        <dbReference type="ARBA" id="ARBA00022982"/>
    </source>
</evidence>
<evidence type="ECO:0000256" key="2">
    <source>
        <dbReference type="ARBA" id="ARBA00004443"/>
    </source>
</evidence>
<protein>
    <recommendedName>
        <fullName evidence="13">NADH dehydrogenase [ubiquinone] 1 alpha subcomplex subunit 5</fullName>
    </recommendedName>
</protein>
<keyword evidence="7" id="KW-0999">Mitochondrion inner membrane</keyword>
<dbReference type="Pfam" id="PF04716">
    <property type="entry name" value="ETC_C1_NDUFA5"/>
    <property type="match status" value="1"/>
</dbReference>
<gene>
    <name evidence="11" type="ORF">O3M35_008980</name>
</gene>
<evidence type="ECO:0000313" key="11">
    <source>
        <dbReference type="EMBL" id="KAK9504795.1"/>
    </source>
</evidence>
<dbReference type="GO" id="GO:0022904">
    <property type="term" value="P:respiratory electron transport chain"/>
    <property type="evidence" value="ECO:0007669"/>
    <property type="project" value="InterPro"/>
</dbReference>
<comment type="similarity">
    <text evidence="3">Belongs to the complex I NDUFA5 subunit family.</text>
</comment>
<comment type="caution">
    <text evidence="11">The sequence shown here is derived from an EMBL/GenBank/DDBJ whole genome shotgun (WGS) entry which is preliminary data.</text>
</comment>
<comment type="function">
    <text evidence="1">Accessory subunit of the mitochondrial membrane respiratory chain NADH dehydrogenase (Complex I), that is believed not to be involved in catalysis. Complex I functions in the transfer of electrons from NADH to the respiratory chain. The immediate electron acceptor for the enzyme is believed to be ubiquinone.</text>
</comment>
<evidence type="ECO:0000256" key="3">
    <source>
        <dbReference type="ARBA" id="ARBA00010261"/>
    </source>
</evidence>
<dbReference type="GO" id="GO:0005743">
    <property type="term" value="C:mitochondrial inner membrane"/>
    <property type="evidence" value="ECO:0007669"/>
    <property type="project" value="UniProtKB-SubCell"/>
</dbReference>
<dbReference type="PANTHER" id="PTHR12653">
    <property type="entry name" value="NADH-UBIQUINONE OXIDOREDUCTASE 13 KD-B SUBUNIT"/>
    <property type="match status" value="1"/>
</dbReference>
<keyword evidence="10" id="KW-0472">Membrane</keyword>
<dbReference type="EMBL" id="JAPXFL010000006">
    <property type="protein sequence ID" value="KAK9504795.1"/>
    <property type="molecule type" value="Genomic_DNA"/>
</dbReference>
<keyword evidence="12" id="KW-1185">Reference proteome</keyword>
<name>A0AAW1D8X7_9HEMI</name>
<dbReference type="PANTHER" id="PTHR12653:SF0">
    <property type="entry name" value="NADH DEHYDROGENASE [UBIQUINONE] 1 ALPHA SUBCOMPLEX SUBUNIT 5"/>
    <property type="match status" value="1"/>
</dbReference>
<comment type="subcellular location">
    <subcellularLocation>
        <location evidence="2">Mitochondrion inner membrane</location>
        <topology evidence="2">Peripheral membrane protein</topology>
        <orientation evidence="2">Matrix side</orientation>
    </subcellularLocation>
</comment>
<evidence type="ECO:0000256" key="1">
    <source>
        <dbReference type="ARBA" id="ARBA00003195"/>
    </source>
</evidence>